<dbReference type="Gramene" id="Zm00001eb392420_T001">
    <property type="protein sequence ID" value="Zm00001eb392420_P001"/>
    <property type="gene ID" value="Zm00001eb392420"/>
</dbReference>
<dbReference type="PROSITE" id="PS01047">
    <property type="entry name" value="HMA_1"/>
    <property type="match status" value="1"/>
</dbReference>
<dbReference type="STRING" id="4577.B6TVS8"/>
<organism evidence="4">
    <name type="scientific">Zea mays</name>
    <name type="common">Maize</name>
    <dbReference type="NCBI Taxonomy" id="4577"/>
    <lineage>
        <taxon>Eukaryota</taxon>
        <taxon>Viridiplantae</taxon>
        <taxon>Streptophyta</taxon>
        <taxon>Embryophyta</taxon>
        <taxon>Tracheophyta</taxon>
        <taxon>Spermatophyta</taxon>
        <taxon>Magnoliopsida</taxon>
        <taxon>Liliopsida</taxon>
        <taxon>Poales</taxon>
        <taxon>Poaceae</taxon>
        <taxon>PACMAD clade</taxon>
        <taxon>Panicoideae</taxon>
        <taxon>Andropogonodae</taxon>
        <taxon>Andropogoneae</taxon>
        <taxon>Tripsacinae</taxon>
        <taxon>Zea</taxon>
    </lineage>
</organism>
<evidence type="ECO:0007829" key="8">
    <source>
        <dbReference type="PeptideAtlas" id="B6TVS8"/>
    </source>
</evidence>
<dbReference type="Pfam" id="PF00403">
    <property type="entry name" value="HMA"/>
    <property type="match status" value="1"/>
</dbReference>
<dbReference type="HOGENOM" id="CLU_080283_0_1_1"/>
<proteinExistence type="evidence at protein level"/>
<feature type="region of interest" description="Disordered" evidence="2">
    <location>
        <begin position="36"/>
        <end position="70"/>
    </location>
</feature>
<dbReference type="CDD" id="cd00371">
    <property type="entry name" value="HMA"/>
    <property type="match status" value="1"/>
</dbReference>
<dbReference type="EMBL" id="EU969093">
    <property type="protein sequence ID" value="ACG41211.1"/>
    <property type="molecule type" value="mRNA"/>
</dbReference>
<evidence type="ECO:0000313" key="4">
    <source>
        <dbReference type="EMBL" id="ACG41211.1"/>
    </source>
</evidence>
<keyword evidence="7" id="KW-1185">Reference proteome</keyword>
<dbReference type="eggNOG" id="KOG0207">
    <property type="taxonomic scope" value="Eukaryota"/>
</dbReference>
<dbReference type="EnsemblPlants" id="Zm00001eb392420_T001">
    <property type="protein sequence ID" value="Zm00001eb392420_P001"/>
    <property type="gene ID" value="Zm00001eb392420"/>
</dbReference>
<feature type="domain" description="HMA" evidence="3">
    <location>
        <begin position="94"/>
        <end position="168"/>
    </location>
</feature>
<evidence type="ECO:0000259" key="3">
    <source>
        <dbReference type="PROSITE" id="PS50846"/>
    </source>
</evidence>
<name>B6TVS8_MAIZE</name>
<reference evidence="6" key="4">
    <citation type="submission" date="2019-07" db="EMBL/GenBank/DDBJ databases">
        <authorList>
            <person name="Seetharam A."/>
            <person name="Woodhouse M."/>
            <person name="Cannon E."/>
        </authorList>
    </citation>
    <scope>NUCLEOTIDE SEQUENCE [LARGE SCALE GENOMIC DNA]</scope>
    <source>
        <strain evidence="6">cv. B73</strain>
    </source>
</reference>
<dbReference type="SMR" id="B6TVS8"/>
<feature type="compositionally biased region" description="Gly residues" evidence="2">
    <location>
        <begin position="46"/>
        <end position="68"/>
    </location>
</feature>
<evidence type="ECO:0000256" key="1">
    <source>
        <dbReference type="ARBA" id="ARBA00022723"/>
    </source>
</evidence>
<accession>B6TVS8</accession>
<evidence type="ECO:0000313" key="6">
    <source>
        <dbReference type="EnsemblPlants" id="Zm00001eb392420_P001"/>
    </source>
</evidence>
<keyword evidence="1" id="KW-0479">Metal-binding</keyword>
<reference evidence="4" key="1">
    <citation type="journal article" date="2009" name="Plant Mol. Biol.">
        <title>Insights into corn genes derived from large-scale cDNA sequencing.</title>
        <authorList>
            <person name="Alexandrov N.N."/>
            <person name="Brover V.V."/>
            <person name="Freidin S."/>
            <person name="Troukhan M.E."/>
            <person name="Tatarinova T.V."/>
            <person name="Zhang H."/>
            <person name="Swaller T.J."/>
            <person name="Lu Y.P."/>
            <person name="Bouck J."/>
            <person name="Flavell R.B."/>
            <person name="Feldmann K.A."/>
        </authorList>
    </citation>
    <scope>NUCLEOTIDE SEQUENCE</scope>
</reference>
<gene>
    <name evidence="6" type="primary">LOC100284630</name>
    <name evidence="5" type="ORF">ZEAMMB73_Zm00001d047207</name>
</gene>
<reference evidence="6" key="5">
    <citation type="submission" date="2021-05" db="UniProtKB">
        <authorList>
            <consortium name="EnsemblPlants"/>
        </authorList>
    </citation>
    <scope>IDENTIFICATION</scope>
    <source>
        <strain evidence="6">cv. B73</strain>
    </source>
</reference>
<dbReference type="ExpressionAtlas" id="B6TVS8">
    <property type="expression patterns" value="baseline and differential"/>
</dbReference>
<protein>
    <submittedName>
        <fullName evidence="4">Copper-transporting ATPase PAA1</fullName>
    </submittedName>
</protein>
<dbReference type="PaxDb" id="4577-GRMZM2G000219_P01"/>
<evidence type="ECO:0000313" key="5">
    <source>
        <dbReference type="EMBL" id="AQL05875.1"/>
    </source>
</evidence>
<dbReference type="KEGG" id="zma:100284630"/>
<evidence type="ECO:0000313" key="7">
    <source>
        <dbReference type="Proteomes" id="UP000007305"/>
    </source>
</evidence>
<reference evidence="5" key="3">
    <citation type="submission" date="2015-12" db="EMBL/GenBank/DDBJ databases">
        <title>Update maize B73 reference genome by single molecule sequencing technologies.</title>
        <authorList>
            <consortium name="Maize Genome Sequencing Project"/>
            <person name="Ware D."/>
        </authorList>
    </citation>
    <scope>NUCLEOTIDE SEQUENCE</scope>
    <source>
        <tissue evidence="5">Seedling</tissue>
    </source>
</reference>
<sequence>MEAVVATTTTRVSFPLLPTAGRPLLPPVLARPRRGFASVSATSTSGAGGGGGRSSAGGCGGDGGGDDSGAGAAAAAAAVAALGESEQQEDGDSDAIVLHVGGMTCGGCADKVKRILESQPEVAAATVDVEKATAIVWTTPEAKATKDWQKQLAEKLANHLTSCGFQSHLQDEGEAEQTDA</sequence>
<reference evidence="7" key="2">
    <citation type="journal article" date="2009" name="Science">
        <title>The B73 maize genome: complexity, diversity, and dynamics.</title>
        <authorList>
            <person name="Schnable P.S."/>
            <person name="Ware D."/>
            <person name="Fulton R.S."/>
            <person name="Stein J.C."/>
            <person name="Wei F."/>
            <person name="Pasternak S."/>
            <person name="Liang C."/>
            <person name="Zhang J."/>
            <person name="Fulton L."/>
            <person name="Graves T.A."/>
            <person name="Minx P."/>
            <person name="Reily A.D."/>
            <person name="Courtney L."/>
            <person name="Kruchowski S.S."/>
            <person name="Tomlinson C."/>
            <person name="Strong C."/>
            <person name="Delehaunty K."/>
            <person name="Fronick C."/>
            <person name="Courtney B."/>
            <person name="Rock S.M."/>
            <person name="Belter E."/>
            <person name="Du F."/>
            <person name="Kim K."/>
            <person name="Abbott R.M."/>
            <person name="Cotton M."/>
            <person name="Levy A."/>
            <person name="Marchetto P."/>
            <person name="Ochoa K."/>
            <person name="Jackson S.M."/>
            <person name="Gillam B."/>
            <person name="Chen W."/>
            <person name="Yan L."/>
            <person name="Higginbotham J."/>
            <person name="Cardenas M."/>
            <person name="Waligorski J."/>
            <person name="Applebaum E."/>
            <person name="Phelps L."/>
            <person name="Falcone J."/>
            <person name="Kanchi K."/>
            <person name="Thane T."/>
            <person name="Scimone A."/>
            <person name="Thane N."/>
            <person name="Henke J."/>
            <person name="Wang T."/>
            <person name="Ruppert J."/>
            <person name="Shah N."/>
            <person name="Rotter K."/>
            <person name="Hodges J."/>
            <person name="Ingenthron E."/>
            <person name="Cordes M."/>
            <person name="Kohlberg S."/>
            <person name="Sgro J."/>
            <person name="Delgado B."/>
            <person name="Mead K."/>
            <person name="Chinwalla A."/>
            <person name="Leonard S."/>
            <person name="Crouse K."/>
            <person name="Collura K."/>
            <person name="Kudrna D."/>
            <person name="Currie J."/>
            <person name="He R."/>
            <person name="Angelova A."/>
            <person name="Rajasekar S."/>
            <person name="Mueller T."/>
            <person name="Lomeli R."/>
            <person name="Scara G."/>
            <person name="Ko A."/>
            <person name="Delaney K."/>
            <person name="Wissotski M."/>
            <person name="Lopez G."/>
            <person name="Campos D."/>
            <person name="Braidotti M."/>
            <person name="Ashley E."/>
            <person name="Golser W."/>
            <person name="Kim H."/>
            <person name="Lee S."/>
            <person name="Lin J."/>
            <person name="Dujmic Z."/>
            <person name="Kim W."/>
            <person name="Talag J."/>
            <person name="Zuccolo A."/>
            <person name="Fan C."/>
            <person name="Sebastian A."/>
            <person name="Kramer M."/>
            <person name="Spiegel L."/>
            <person name="Nascimento L."/>
            <person name="Zutavern T."/>
            <person name="Miller B."/>
            <person name="Ambroise C."/>
            <person name="Muller S."/>
            <person name="Spooner W."/>
            <person name="Narechania A."/>
            <person name="Ren L."/>
            <person name="Wei S."/>
            <person name="Kumari S."/>
            <person name="Faga B."/>
            <person name="Levy M.J."/>
            <person name="McMahan L."/>
            <person name="Van Buren P."/>
            <person name="Vaughn M.W."/>
            <person name="Ying K."/>
            <person name="Yeh C.-T."/>
            <person name="Emrich S.J."/>
            <person name="Jia Y."/>
            <person name="Kalyanaraman A."/>
            <person name="Hsia A.-P."/>
            <person name="Barbazuk W.B."/>
            <person name="Baucom R.S."/>
            <person name="Brutnell T.P."/>
            <person name="Carpita N.C."/>
            <person name="Chaparro C."/>
            <person name="Chia J.-M."/>
            <person name="Deragon J.-M."/>
            <person name="Estill J.C."/>
            <person name="Fu Y."/>
            <person name="Jeddeloh J.A."/>
            <person name="Han Y."/>
            <person name="Lee H."/>
            <person name="Li P."/>
            <person name="Lisch D.R."/>
            <person name="Liu S."/>
            <person name="Liu Z."/>
            <person name="Nagel D.H."/>
            <person name="McCann M.C."/>
            <person name="SanMiguel P."/>
            <person name="Myers A.M."/>
            <person name="Nettleton D."/>
            <person name="Nguyen J."/>
            <person name="Penning B.W."/>
            <person name="Ponnala L."/>
            <person name="Schneider K.L."/>
            <person name="Schwartz D.C."/>
            <person name="Sharma A."/>
            <person name="Soderlund C."/>
            <person name="Springer N.M."/>
            <person name="Sun Q."/>
            <person name="Wang H."/>
            <person name="Waterman M."/>
            <person name="Westerman R."/>
            <person name="Wolfgruber T.K."/>
            <person name="Yang L."/>
            <person name="Yu Y."/>
            <person name="Zhang L."/>
            <person name="Zhou S."/>
            <person name="Zhu Q."/>
            <person name="Bennetzen J.L."/>
            <person name="Dawe R.K."/>
            <person name="Jiang J."/>
            <person name="Jiang N."/>
            <person name="Presting G.G."/>
            <person name="Wessler S.R."/>
            <person name="Aluru S."/>
            <person name="Martienssen R.A."/>
            <person name="Clifton S.W."/>
            <person name="McCombie W.R."/>
            <person name="Wing R.A."/>
            <person name="Wilson R.K."/>
        </authorList>
    </citation>
    <scope>NUCLEOTIDE SEQUENCE [LARGE SCALE GENOMIC DNA]</scope>
    <source>
        <strain evidence="7">cv. B73</strain>
    </source>
</reference>
<dbReference type="OMA" id="QSHMLDE"/>
<dbReference type="AlphaFoldDB" id="B6TVS8"/>
<dbReference type="EMBL" id="CM000785">
    <property type="protein sequence ID" value="AQL05875.1"/>
    <property type="molecule type" value="Genomic_DNA"/>
</dbReference>
<keyword evidence="8" id="KW-1267">Proteomics identification</keyword>
<dbReference type="PROSITE" id="PS50846">
    <property type="entry name" value="HMA_2"/>
    <property type="match status" value="1"/>
</dbReference>
<dbReference type="InterPro" id="IPR017969">
    <property type="entry name" value="Heavy-metal-associated_CS"/>
</dbReference>
<dbReference type="FunFam" id="3.30.70.100:FF:000047">
    <property type="entry name" value="Copper-transporting ATPase PAA1, chloroplastic"/>
    <property type="match status" value="1"/>
</dbReference>
<dbReference type="InterPro" id="IPR006121">
    <property type="entry name" value="HMA_dom"/>
</dbReference>
<dbReference type="Gene3D" id="3.30.70.100">
    <property type="match status" value="1"/>
</dbReference>
<evidence type="ECO:0000256" key="2">
    <source>
        <dbReference type="SAM" id="MobiDB-lite"/>
    </source>
</evidence>
<dbReference type="GeneID" id="100284630"/>
<dbReference type="SUPFAM" id="SSF55008">
    <property type="entry name" value="HMA, heavy metal-associated domain"/>
    <property type="match status" value="1"/>
</dbReference>
<dbReference type="InterPro" id="IPR036163">
    <property type="entry name" value="HMA_dom_sf"/>
</dbReference>
<dbReference type="OrthoDB" id="689350at2759"/>
<dbReference type="GO" id="GO:0046872">
    <property type="term" value="F:metal ion binding"/>
    <property type="evidence" value="ECO:0007669"/>
    <property type="project" value="UniProtKB-KW"/>
</dbReference>
<dbReference type="Proteomes" id="UP000007305">
    <property type="component" value="Chromosome 9"/>
</dbReference>
<dbReference type="RefSeq" id="NP_001150997.1">
    <property type="nucleotide sequence ID" value="NM_001157525.2"/>
</dbReference>